<protein>
    <recommendedName>
        <fullName evidence="3">HTH crp-type domain-containing protein</fullName>
    </recommendedName>
</protein>
<dbReference type="InterPro" id="IPR036388">
    <property type="entry name" value="WH-like_DNA-bd_sf"/>
</dbReference>
<reference evidence="1 2" key="1">
    <citation type="submission" date="2023-10" db="EMBL/GenBank/DDBJ databases">
        <title>Paenibacillus strain PFR10 Genome sequencing and assembly.</title>
        <authorList>
            <person name="Kim I."/>
        </authorList>
    </citation>
    <scope>NUCLEOTIDE SEQUENCE [LARGE SCALE GENOMIC DNA]</scope>
    <source>
        <strain evidence="1 2">PFR10</strain>
    </source>
</reference>
<comment type="caution">
    <text evidence="1">The sequence shown here is derived from an EMBL/GenBank/DDBJ whole genome shotgun (WGS) entry which is preliminary data.</text>
</comment>
<dbReference type="Gene3D" id="1.10.10.10">
    <property type="entry name" value="Winged helix-like DNA-binding domain superfamily/Winged helix DNA-binding domain"/>
    <property type="match status" value="1"/>
</dbReference>
<name>A0ABU3RGV2_9BACL</name>
<evidence type="ECO:0000313" key="2">
    <source>
        <dbReference type="Proteomes" id="UP001260980"/>
    </source>
</evidence>
<dbReference type="RefSeq" id="WP_315953627.1">
    <property type="nucleotide sequence ID" value="NZ_JAWCUD010000007.1"/>
</dbReference>
<evidence type="ECO:0000313" key="1">
    <source>
        <dbReference type="EMBL" id="MDU0203518.1"/>
    </source>
</evidence>
<accession>A0ABU3RGV2</accession>
<keyword evidence="2" id="KW-1185">Reference proteome</keyword>
<gene>
    <name evidence="1" type="ORF">RQP52_20750</name>
</gene>
<sequence>MANKHGIRSENKITIKLVLNFDEISQLAGVQKGILLQVIRDLEEKQILAISSSDFKLDLAKLR</sequence>
<proteinExistence type="predicted"/>
<dbReference type="EMBL" id="JAWCUD010000007">
    <property type="protein sequence ID" value="MDU0203518.1"/>
    <property type="molecule type" value="Genomic_DNA"/>
</dbReference>
<dbReference type="Proteomes" id="UP001260980">
    <property type="component" value="Unassembled WGS sequence"/>
</dbReference>
<organism evidence="1 2">
    <name type="scientific">Paenibacillus violae</name>
    <dbReference type="NCBI Taxonomy" id="3077234"/>
    <lineage>
        <taxon>Bacteria</taxon>
        <taxon>Bacillati</taxon>
        <taxon>Bacillota</taxon>
        <taxon>Bacilli</taxon>
        <taxon>Bacillales</taxon>
        <taxon>Paenibacillaceae</taxon>
        <taxon>Paenibacillus</taxon>
    </lineage>
</organism>
<evidence type="ECO:0008006" key="3">
    <source>
        <dbReference type="Google" id="ProtNLM"/>
    </source>
</evidence>